<evidence type="ECO:0000256" key="1">
    <source>
        <dbReference type="ARBA" id="ARBA00004308"/>
    </source>
</evidence>
<dbReference type="PANTHER" id="PTHR24092:SF180">
    <property type="entry name" value="PHOSPHOLIPID-TRANSPORTING ATPASE DNF1-RELATED"/>
    <property type="match status" value="1"/>
</dbReference>
<dbReference type="PANTHER" id="PTHR24092">
    <property type="entry name" value="PROBABLE PHOSPHOLIPID-TRANSPORTING ATPASE"/>
    <property type="match status" value="1"/>
</dbReference>
<dbReference type="EMBL" id="OZ020099">
    <property type="protein sequence ID" value="CAK9271460.1"/>
    <property type="molecule type" value="Genomic_DNA"/>
</dbReference>
<accession>A0ABP0WX79</accession>
<dbReference type="Pfam" id="PF16209">
    <property type="entry name" value="PhoLip_ATPase_N"/>
    <property type="match status" value="1"/>
</dbReference>
<evidence type="ECO:0000259" key="3">
    <source>
        <dbReference type="Pfam" id="PF16209"/>
    </source>
</evidence>
<dbReference type="Proteomes" id="UP001497444">
    <property type="component" value="Chromosome 4"/>
</dbReference>
<dbReference type="InterPro" id="IPR032631">
    <property type="entry name" value="P-type_ATPase_N"/>
</dbReference>
<proteinExistence type="predicted"/>
<protein>
    <recommendedName>
        <fullName evidence="3">P-type ATPase N-terminal domain-containing protein</fullName>
    </recommendedName>
</protein>
<evidence type="ECO:0000256" key="2">
    <source>
        <dbReference type="ARBA" id="ARBA00022448"/>
    </source>
</evidence>
<gene>
    <name evidence="4" type="ORF">CSSPJE1EN1_LOCUS16938</name>
</gene>
<dbReference type="InterPro" id="IPR023298">
    <property type="entry name" value="ATPase_P-typ_TM_dom_sf"/>
</dbReference>
<sequence length="221" mass="25653">MASSSRLLHLQSIWVNSNFCRTIFCNDRKANSEFRFKCNRISTTKFSLFSFLPKGLFEQFRHAANLYFLMIAVLSTMPVSPVHPVTNVGPLVVVLTVSLMKQAFEDWIWFLSDNVINSSLVAALHYGDWVEIPWSKLMVGDIVKLKYQQRRRDNWVWLNFQERCPSTQDSFDSPGFESFFAMQEGVHTPARSWDIARSASMRPHRTPQIYAAKARRKSMFV</sequence>
<name>A0ABP0WX79_9BRYO</name>
<organism evidence="4 5">
    <name type="scientific">Sphagnum jensenii</name>
    <dbReference type="NCBI Taxonomy" id="128206"/>
    <lineage>
        <taxon>Eukaryota</taxon>
        <taxon>Viridiplantae</taxon>
        <taxon>Streptophyta</taxon>
        <taxon>Embryophyta</taxon>
        <taxon>Bryophyta</taxon>
        <taxon>Sphagnophytina</taxon>
        <taxon>Sphagnopsida</taxon>
        <taxon>Sphagnales</taxon>
        <taxon>Sphagnaceae</taxon>
        <taxon>Sphagnum</taxon>
    </lineage>
</organism>
<comment type="subcellular location">
    <subcellularLocation>
        <location evidence="1">Endomembrane system</location>
    </subcellularLocation>
</comment>
<evidence type="ECO:0000313" key="4">
    <source>
        <dbReference type="EMBL" id="CAK9271460.1"/>
    </source>
</evidence>
<feature type="domain" description="P-type ATPase N-terminal" evidence="3">
    <location>
        <begin position="23"/>
        <end position="87"/>
    </location>
</feature>
<evidence type="ECO:0000313" key="5">
    <source>
        <dbReference type="Proteomes" id="UP001497444"/>
    </source>
</evidence>
<keyword evidence="2" id="KW-0813">Transport</keyword>
<reference evidence="4" key="1">
    <citation type="submission" date="2024-02" db="EMBL/GenBank/DDBJ databases">
        <authorList>
            <consortium name="ELIXIR-Norway"/>
            <consortium name="Elixir Norway"/>
        </authorList>
    </citation>
    <scope>NUCLEOTIDE SEQUENCE</scope>
</reference>
<dbReference type="SUPFAM" id="SSF81665">
    <property type="entry name" value="Calcium ATPase, transmembrane domain M"/>
    <property type="match status" value="1"/>
</dbReference>
<keyword evidence="5" id="KW-1185">Reference proteome</keyword>
<feature type="non-terminal residue" evidence="4">
    <location>
        <position position="221"/>
    </location>
</feature>